<comment type="cofactor">
    <cofactor evidence="11">
        <name>Mg(2+)</name>
        <dbReference type="ChEBI" id="CHEBI:18420"/>
    </cofactor>
    <cofactor evidence="11">
        <name>Mn(2+)</name>
        <dbReference type="ChEBI" id="CHEBI:29035"/>
    </cofactor>
</comment>
<sequence length="408" mass="46945">MNTSTRRYLKSRFHDYYREAKIHAPHSLTNREWGFISYDSMPETMMYRHKAFGTQGELRDYLVSMQPAHVYHSVALYDYPDAPTMKEKKWQGADLIFDLDADHLQDAPSSYAAMLDMVKTESLRLLDFLVDDFGFDEDNIKAVFSGGRGYHFHITDPLIWNLESSQRREIVDYVGGKGIKSEYFYQKEFMIGDHGTGTRTFNDRTEILSKYVIKNPDTGWGKRLAEYIASYLEEEGQKEEKERFADIKNTKGFGKKTQQRMNRISKDSKALEDIRRGRLDFGKIKDFKAIMAQFFDNTIDQHRVTLAGSAQVDEPVTADIKRLIRLPGSLHGGSGMKVIPLGLEDMEDFEPLQDAVAFSDKPVTLKAIKPFEVQMKDLDIRVEEGVQELPEYAAVYLMCRGVAEYGSY</sequence>
<feature type="active site" evidence="11">
    <location>
        <position position="313"/>
    </location>
</feature>
<feature type="active site" evidence="11">
    <location>
        <position position="98"/>
    </location>
</feature>
<evidence type="ECO:0000256" key="4">
    <source>
        <dbReference type="ARBA" id="ARBA00022679"/>
    </source>
</evidence>
<evidence type="ECO:0000256" key="2">
    <source>
        <dbReference type="ARBA" id="ARBA00022478"/>
    </source>
</evidence>
<keyword evidence="8 11" id="KW-0460">Magnesium</keyword>
<dbReference type="GO" id="GO:1990077">
    <property type="term" value="C:primosome complex"/>
    <property type="evidence" value="ECO:0007669"/>
    <property type="project" value="UniProtKB-KW"/>
</dbReference>
<dbReference type="HAMAP" id="MF_00700">
    <property type="entry name" value="DNA_primase_sml_arc"/>
    <property type="match status" value="1"/>
</dbReference>
<keyword evidence="6 11" id="KW-0235">DNA replication</keyword>
<evidence type="ECO:0000313" key="19">
    <source>
        <dbReference type="Proteomes" id="UP000267921"/>
    </source>
</evidence>
<dbReference type="Gene3D" id="3.90.920.10">
    <property type="entry name" value="DNA primase, PRIM domain"/>
    <property type="match status" value="1"/>
</dbReference>
<accession>A0A1L3Q269</accession>
<feature type="active site" evidence="11">
    <location>
        <position position="100"/>
    </location>
</feature>
<evidence type="ECO:0000256" key="7">
    <source>
        <dbReference type="ARBA" id="ARBA00022723"/>
    </source>
</evidence>
<evidence type="ECO:0000256" key="1">
    <source>
        <dbReference type="ARBA" id="ARBA00009762"/>
    </source>
</evidence>
<dbReference type="Proteomes" id="UP000198669">
    <property type="component" value="Unassembled WGS sequence"/>
</dbReference>
<dbReference type="EC" id="2.7.7.-" evidence="11"/>
<evidence type="ECO:0000256" key="11">
    <source>
        <dbReference type="HAMAP-Rule" id="MF_00700"/>
    </source>
</evidence>
<reference evidence="15 19" key="3">
    <citation type="submission" date="2018-10" db="EMBL/GenBank/DDBJ databases">
        <title>Cultivation of a novel Methanohalophilus strain from Kebrit Deep of the Red Sea and a genomic comparison of members of the genus Methanohalophilus.</title>
        <authorList>
            <person name="Guan Y."/>
            <person name="Ngugi D.K."/>
            <person name="Stingl U."/>
        </authorList>
    </citation>
    <scope>NUCLEOTIDE SEQUENCE [LARGE SCALE GENOMIC DNA]</scope>
    <source>
        <strain evidence="15 19">DSM 3094</strain>
    </source>
</reference>
<evidence type="ECO:0000256" key="10">
    <source>
        <dbReference type="ARBA" id="ARBA00023211"/>
    </source>
</evidence>
<keyword evidence="10 11" id="KW-0464">Manganese</keyword>
<evidence type="ECO:0000256" key="5">
    <source>
        <dbReference type="ARBA" id="ARBA00022695"/>
    </source>
</evidence>
<dbReference type="CDD" id="cd04860">
    <property type="entry name" value="AE_Prim_S"/>
    <property type="match status" value="1"/>
</dbReference>
<dbReference type="Proteomes" id="UP000186879">
    <property type="component" value="Chromosome"/>
</dbReference>
<dbReference type="OrthoDB" id="31125at2157"/>
<reference evidence="16 18" key="2">
    <citation type="submission" date="2016-10" db="EMBL/GenBank/DDBJ databases">
        <authorList>
            <person name="de Groot N.N."/>
        </authorList>
    </citation>
    <scope>NUCLEOTIDE SEQUENCE [LARGE SCALE GENOMIC DNA]</scope>
    <source>
        <strain evidence="16 18">Z-7982</strain>
    </source>
</reference>
<keyword evidence="7 11" id="KW-0479">Metal-binding</keyword>
<dbReference type="AlphaFoldDB" id="A0A1L3Q269"/>
<evidence type="ECO:0000256" key="9">
    <source>
        <dbReference type="ARBA" id="ARBA00023163"/>
    </source>
</evidence>
<keyword evidence="4 11" id="KW-0808">Transferase</keyword>
<dbReference type="SUPFAM" id="SSF56747">
    <property type="entry name" value="Prim-pol domain"/>
    <property type="match status" value="1"/>
</dbReference>
<dbReference type="EMBL" id="FNMU01000004">
    <property type="protein sequence ID" value="SDW65557.1"/>
    <property type="molecule type" value="Genomic_DNA"/>
</dbReference>
<dbReference type="EMBL" id="CP017921">
    <property type="protein sequence ID" value="APH38945.1"/>
    <property type="molecule type" value="Genomic_DNA"/>
</dbReference>
<dbReference type="PANTHER" id="PTHR10536">
    <property type="entry name" value="DNA PRIMASE SMALL SUBUNIT"/>
    <property type="match status" value="1"/>
</dbReference>
<keyword evidence="2 11" id="KW-0240">DNA-directed RNA polymerase</keyword>
<dbReference type="STRING" id="2177.BHR79_05210"/>
<name>A0A1L3Q269_9EURY</name>
<protein>
    <recommendedName>
        <fullName evidence="11">DNA primase small subunit PriS</fullName>
        <ecNumber evidence="11">2.7.7.-</ecNumber>
    </recommendedName>
</protein>
<proteinExistence type="inferred from homology"/>
<evidence type="ECO:0000256" key="3">
    <source>
        <dbReference type="ARBA" id="ARBA00022515"/>
    </source>
</evidence>
<keyword evidence="17" id="KW-1185">Reference proteome</keyword>
<evidence type="ECO:0000313" key="16">
    <source>
        <dbReference type="EMBL" id="SDW65557.1"/>
    </source>
</evidence>
<dbReference type="EMBL" id="RJJG01000008">
    <property type="protein sequence ID" value="RNI07428.1"/>
    <property type="molecule type" value="Genomic_DNA"/>
</dbReference>
<comment type="function">
    <text evidence="13">RNA polymerase that catalyzes the synthesis of short RNA molecules used as primers for DNA polymerase during DNA replication.</text>
</comment>
<dbReference type="KEGG" id="mhaz:BHR79_05210"/>
<dbReference type="NCBIfam" id="TIGR00335">
    <property type="entry name" value="primase_sml"/>
    <property type="match status" value="1"/>
</dbReference>
<dbReference type="GO" id="GO:0003899">
    <property type="term" value="F:DNA-directed RNA polymerase activity"/>
    <property type="evidence" value="ECO:0007669"/>
    <property type="project" value="UniProtKB-UniRule"/>
</dbReference>
<dbReference type="GO" id="GO:0000428">
    <property type="term" value="C:DNA-directed RNA polymerase complex"/>
    <property type="evidence" value="ECO:0007669"/>
    <property type="project" value="UniProtKB-KW"/>
</dbReference>
<evidence type="ECO:0000313" key="17">
    <source>
        <dbReference type="Proteomes" id="UP000186879"/>
    </source>
</evidence>
<dbReference type="GO" id="GO:0006269">
    <property type="term" value="P:DNA replication, synthesis of primer"/>
    <property type="evidence" value="ECO:0007669"/>
    <property type="project" value="UniProtKB-UniRule"/>
</dbReference>
<keyword evidence="3 11" id="KW-0639">Primosome</keyword>
<comment type="subunit">
    <text evidence="11">Heterodimer of a small subunit (PriS) and a large subunit (PriL).</text>
</comment>
<dbReference type="GeneID" id="30583141"/>
<keyword evidence="5 11" id="KW-0548">Nucleotidyltransferase</keyword>
<dbReference type="InterPro" id="IPR014052">
    <property type="entry name" value="DNA_primase_ssu_euk/arc"/>
</dbReference>
<comment type="function">
    <text evidence="11">Catalytic subunit of DNA primase, an RNA polymerase that catalyzes the synthesis of short RNA molecules used as primers for DNA polymerase during DNA replication. The small subunit contains the primase catalytic core and has DNA synthesis activity on its own. Binding to the large subunit stabilizes and modulates the activity, increasing the rate of DNA synthesis while decreasing the length of the DNA fragments, and conferring RNA synthesis capability. The DNA polymerase activity may enable DNA primase to also catalyze primer extension after primer synthesis. May also play a role in DNA repair.</text>
</comment>
<organism evidence="14 17">
    <name type="scientific">Methanohalophilus halophilus</name>
    <dbReference type="NCBI Taxonomy" id="2177"/>
    <lineage>
        <taxon>Archaea</taxon>
        <taxon>Methanobacteriati</taxon>
        <taxon>Methanobacteriota</taxon>
        <taxon>Stenosarchaea group</taxon>
        <taxon>Methanomicrobia</taxon>
        <taxon>Methanosarcinales</taxon>
        <taxon>Methanosarcinaceae</taxon>
        <taxon>Methanohalophilus</taxon>
    </lineage>
</organism>
<keyword evidence="9 11" id="KW-0804">Transcription</keyword>
<evidence type="ECO:0000313" key="18">
    <source>
        <dbReference type="Proteomes" id="UP000198669"/>
    </source>
</evidence>
<evidence type="ECO:0000313" key="14">
    <source>
        <dbReference type="EMBL" id="APH38945.1"/>
    </source>
</evidence>
<dbReference type="Proteomes" id="UP000267921">
    <property type="component" value="Unassembled WGS sequence"/>
</dbReference>
<dbReference type="InterPro" id="IPR002755">
    <property type="entry name" value="DNA_primase_S"/>
</dbReference>
<evidence type="ECO:0000256" key="13">
    <source>
        <dbReference type="RuleBase" id="RU004224"/>
    </source>
</evidence>
<reference evidence="14 17" key="1">
    <citation type="submission" date="2016-10" db="EMBL/GenBank/DDBJ databases">
        <title>Methanohalophilus halophilus.</title>
        <authorList>
            <person name="L'haridon S."/>
        </authorList>
    </citation>
    <scope>NUCLEOTIDE SEQUENCE [LARGE SCALE GENOMIC DNA]</scope>
    <source>
        <strain evidence="14 17">Z-7982</strain>
    </source>
</reference>
<dbReference type="GO" id="GO:0046872">
    <property type="term" value="F:metal ion binding"/>
    <property type="evidence" value="ECO:0007669"/>
    <property type="project" value="UniProtKB-KW"/>
</dbReference>
<evidence type="ECO:0000256" key="8">
    <source>
        <dbReference type="ARBA" id="ARBA00022842"/>
    </source>
</evidence>
<evidence type="ECO:0000256" key="6">
    <source>
        <dbReference type="ARBA" id="ARBA00022705"/>
    </source>
</evidence>
<dbReference type="RefSeq" id="WP_072561383.1">
    <property type="nucleotide sequence ID" value="NZ_CP017921.1"/>
</dbReference>
<evidence type="ECO:0000313" key="15">
    <source>
        <dbReference type="EMBL" id="RNI07428.1"/>
    </source>
</evidence>
<dbReference type="InterPro" id="IPR023639">
    <property type="entry name" value="DNA_primase_ssu_PriS"/>
</dbReference>
<evidence type="ECO:0000256" key="12">
    <source>
        <dbReference type="RuleBase" id="RU003514"/>
    </source>
</evidence>
<gene>
    <name evidence="11 15" type="primary">priS</name>
    <name evidence="14" type="ORF">BHR79_05210</name>
    <name evidence="15" type="ORF">EFE40_09510</name>
    <name evidence="16" type="ORF">SAMN04515625_1329</name>
</gene>
<dbReference type="Pfam" id="PF01896">
    <property type="entry name" value="DNA_primase_S"/>
    <property type="match status" value="1"/>
</dbReference>
<comment type="similarity">
    <text evidence="1 11 12">Belongs to the eukaryotic-type primase small subunit family.</text>
</comment>